<dbReference type="PANTHER" id="PTHR23501:SF199">
    <property type="entry name" value="MFS EFFLUX TRANSPORTER INPD-RELATED"/>
    <property type="match status" value="1"/>
</dbReference>
<gene>
    <name evidence="12" type="ORF">TRUGW13939_06281</name>
</gene>
<dbReference type="InterPro" id="IPR011701">
    <property type="entry name" value="MFS"/>
</dbReference>
<dbReference type="PROSITE" id="PS50850">
    <property type="entry name" value="MFS"/>
    <property type="match status" value="1"/>
</dbReference>
<feature type="transmembrane region" description="Helical" evidence="10">
    <location>
        <begin position="158"/>
        <end position="179"/>
    </location>
</feature>
<keyword evidence="3" id="KW-0813">Transport</keyword>
<feature type="transmembrane region" description="Helical" evidence="10">
    <location>
        <begin position="372"/>
        <end position="391"/>
    </location>
</feature>
<dbReference type="RefSeq" id="XP_035345327.1">
    <property type="nucleotide sequence ID" value="XM_035489434.1"/>
</dbReference>
<dbReference type="GO" id="GO:0005886">
    <property type="term" value="C:plasma membrane"/>
    <property type="evidence" value="ECO:0007669"/>
    <property type="project" value="UniProtKB-SubCell"/>
</dbReference>
<keyword evidence="8" id="KW-0325">Glycoprotein</keyword>
<evidence type="ECO:0000256" key="6">
    <source>
        <dbReference type="ARBA" id="ARBA00022989"/>
    </source>
</evidence>
<dbReference type="Gene3D" id="1.20.1250.20">
    <property type="entry name" value="MFS general substrate transporter like domains"/>
    <property type="match status" value="2"/>
</dbReference>
<sequence length="573" mass="61638">MPVLDHETPHEITPQPPVELSEIPKQGTELTVGNENSQQKNDTPESLETINREKNDANYPKGMRLFLIVLSLCLAVFLMALDNSVITTAIPSITNDFGSFLDIGWYGSAYLLTTASLQLLFGKIYTFWSIKWVFLSAIGIFELGSLICAVAPTSSAFIAGRAIAGCGSSGIFSGALLIITHTSPLEKRPTYIGLVGGMYGIASVAGPIIGGTLTDNVSWRWCFYINLPIGGLTVLIIFLILKDPQRDVPKLHTWIDRLWALDPIGTLFFLPAMVCLLLALQWGGTNYSWSNGRIIALLVLFGVLTIAFLLVQVRLKEAATVPPRIFANRSVWAGCLYGFCTGGAFFLIIYYVPIWFQAIQGVSAIQSGIRNLPMMISTILMSIVVGGLVTALGYYTPFMIAAAILSSVGAGLLSTFDVHTPASKWIGYQILFGIGYGLGSRQPLVAVQAALKTEDIPIGTSVVMFLQTLGGTIFVSIGNSIFTNSLVSSLERNVPSVNPATITAAGASDIQSIVSAEDLPQVLVAYNHALNQAFLAAASMAALSVFGSVLVPWMSVKKNYAKVEEPTEEANCK</sequence>
<dbReference type="InterPro" id="IPR036259">
    <property type="entry name" value="MFS_trans_sf"/>
</dbReference>
<dbReference type="CDD" id="cd17502">
    <property type="entry name" value="MFS_Azr1_MDR_like"/>
    <property type="match status" value="1"/>
</dbReference>
<dbReference type="FunFam" id="1.20.1250.20:FF:000196">
    <property type="entry name" value="MFS toxin efflux pump (AflT)"/>
    <property type="match status" value="1"/>
</dbReference>
<dbReference type="PANTHER" id="PTHR23501">
    <property type="entry name" value="MAJOR FACILITATOR SUPERFAMILY"/>
    <property type="match status" value="1"/>
</dbReference>
<dbReference type="OrthoDB" id="10021397at2759"/>
<feature type="transmembrane region" description="Helical" evidence="10">
    <location>
        <begin position="191"/>
        <end position="209"/>
    </location>
</feature>
<organism evidence="12 13">
    <name type="scientific">Talaromyces rugulosus</name>
    <name type="common">Penicillium rugulosum</name>
    <dbReference type="NCBI Taxonomy" id="121627"/>
    <lineage>
        <taxon>Eukaryota</taxon>
        <taxon>Fungi</taxon>
        <taxon>Dikarya</taxon>
        <taxon>Ascomycota</taxon>
        <taxon>Pezizomycotina</taxon>
        <taxon>Eurotiomycetes</taxon>
        <taxon>Eurotiomycetidae</taxon>
        <taxon>Eurotiales</taxon>
        <taxon>Trichocomaceae</taxon>
        <taxon>Talaromyces</taxon>
        <taxon>Talaromyces sect. Islandici</taxon>
    </lineage>
</organism>
<evidence type="ECO:0000259" key="11">
    <source>
        <dbReference type="PROSITE" id="PS50850"/>
    </source>
</evidence>
<evidence type="ECO:0000256" key="7">
    <source>
        <dbReference type="ARBA" id="ARBA00023136"/>
    </source>
</evidence>
<dbReference type="GO" id="GO:0022857">
    <property type="term" value="F:transmembrane transporter activity"/>
    <property type="evidence" value="ECO:0007669"/>
    <property type="project" value="InterPro"/>
</dbReference>
<evidence type="ECO:0000313" key="12">
    <source>
        <dbReference type="EMBL" id="QKX59149.1"/>
    </source>
</evidence>
<feature type="transmembrane region" description="Helical" evidence="10">
    <location>
        <begin position="62"/>
        <end position="81"/>
    </location>
</feature>
<dbReference type="EMBL" id="CP055900">
    <property type="protein sequence ID" value="QKX59149.1"/>
    <property type="molecule type" value="Genomic_DNA"/>
</dbReference>
<evidence type="ECO:0000256" key="2">
    <source>
        <dbReference type="ARBA" id="ARBA00007520"/>
    </source>
</evidence>
<feature type="transmembrane region" description="Helical" evidence="10">
    <location>
        <begin position="221"/>
        <end position="241"/>
    </location>
</feature>
<keyword evidence="13" id="KW-1185">Reference proteome</keyword>
<dbReference type="Pfam" id="PF07690">
    <property type="entry name" value="MFS_1"/>
    <property type="match status" value="1"/>
</dbReference>
<dbReference type="InterPro" id="IPR020846">
    <property type="entry name" value="MFS_dom"/>
</dbReference>
<evidence type="ECO:0000256" key="9">
    <source>
        <dbReference type="SAM" id="MobiDB-lite"/>
    </source>
</evidence>
<feature type="transmembrane region" description="Helical" evidence="10">
    <location>
        <begin position="133"/>
        <end position="152"/>
    </location>
</feature>
<dbReference type="FunFam" id="1.20.1720.10:FF:000012">
    <property type="entry name" value="MFS toxin efflux pump (AflT)"/>
    <property type="match status" value="1"/>
</dbReference>
<dbReference type="SUPFAM" id="SSF103473">
    <property type="entry name" value="MFS general substrate transporter"/>
    <property type="match status" value="1"/>
</dbReference>
<feature type="transmembrane region" description="Helical" evidence="10">
    <location>
        <begin position="261"/>
        <end position="282"/>
    </location>
</feature>
<evidence type="ECO:0000256" key="5">
    <source>
        <dbReference type="ARBA" id="ARBA00022692"/>
    </source>
</evidence>
<feature type="compositionally biased region" description="Polar residues" evidence="9">
    <location>
        <begin position="28"/>
        <end position="46"/>
    </location>
</feature>
<evidence type="ECO:0000313" key="13">
    <source>
        <dbReference type="Proteomes" id="UP000509510"/>
    </source>
</evidence>
<reference evidence="13" key="1">
    <citation type="submission" date="2020-06" db="EMBL/GenBank/DDBJ databases">
        <title>A chromosome-scale genome assembly of Talaromyces rugulosus W13939.</title>
        <authorList>
            <person name="Wang B."/>
            <person name="Guo L."/>
            <person name="Ye K."/>
            <person name="Wang L."/>
        </authorList>
    </citation>
    <scope>NUCLEOTIDE SEQUENCE [LARGE SCALE GENOMIC DNA]</scope>
    <source>
        <strain evidence="13">W13939</strain>
    </source>
</reference>
<feature type="domain" description="Major facilitator superfamily (MFS) profile" evidence="11">
    <location>
        <begin position="68"/>
        <end position="556"/>
    </location>
</feature>
<evidence type="ECO:0000256" key="1">
    <source>
        <dbReference type="ARBA" id="ARBA00004651"/>
    </source>
</evidence>
<feature type="region of interest" description="Disordered" evidence="9">
    <location>
        <begin position="1"/>
        <end position="46"/>
    </location>
</feature>
<evidence type="ECO:0000256" key="4">
    <source>
        <dbReference type="ARBA" id="ARBA00022475"/>
    </source>
</evidence>
<feature type="transmembrane region" description="Helical" evidence="10">
    <location>
        <begin position="103"/>
        <end position="121"/>
    </location>
</feature>
<feature type="transmembrane region" description="Helical" evidence="10">
    <location>
        <begin position="460"/>
        <end position="482"/>
    </location>
</feature>
<dbReference type="FunFam" id="1.20.1250.20:FF:000489">
    <property type="entry name" value="MFS general substrate transporter"/>
    <property type="match status" value="1"/>
</dbReference>
<dbReference type="KEGG" id="trg:TRUGW13939_06281"/>
<dbReference type="AlphaFoldDB" id="A0A7H8QYI2"/>
<feature type="transmembrane region" description="Helical" evidence="10">
    <location>
        <begin position="294"/>
        <end position="311"/>
    </location>
</feature>
<keyword evidence="6 10" id="KW-1133">Transmembrane helix</keyword>
<feature type="compositionally biased region" description="Basic and acidic residues" evidence="9">
    <location>
        <begin position="1"/>
        <end position="10"/>
    </location>
</feature>
<dbReference type="PRINTS" id="PR01036">
    <property type="entry name" value="TCRTETB"/>
</dbReference>
<proteinExistence type="inferred from homology"/>
<evidence type="ECO:0000256" key="3">
    <source>
        <dbReference type="ARBA" id="ARBA00022448"/>
    </source>
</evidence>
<accession>A0A7H8QYI2</accession>
<comment type="similarity">
    <text evidence="2">Belongs to the major facilitator superfamily. TCR/Tet family.</text>
</comment>
<keyword evidence="4" id="KW-1003">Cell membrane</keyword>
<name>A0A7H8QYI2_TALRU</name>
<comment type="subcellular location">
    <subcellularLocation>
        <location evidence="1">Cell membrane</location>
        <topology evidence="1">Multi-pass membrane protein</topology>
    </subcellularLocation>
</comment>
<protein>
    <recommendedName>
        <fullName evidence="11">Major facilitator superfamily (MFS) profile domain-containing protein</fullName>
    </recommendedName>
</protein>
<feature type="transmembrane region" description="Helical" evidence="10">
    <location>
        <begin position="331"/>
        <end position="352"/>
    </location>
</feature>
<feature type="transmembrane region" description="Helical" evidence="10">
    <location>
        <begin position="533"/>
        <end position="553"/>
    </location>
</feature>
<dbReference type="Proteomes" id="UP000509510">
    <property type="component" value="Chromosome III"/>
</dbReference>
<keyword evidence="5 10" id="KW-0812">Transmembrane</keyword>
<dbReference type="GeneID" id="55993776"/>
<evidence type="ECO:0000256" key="8">
    <source>
        <dbReference type="ARBA" id="ARBA00023180"/>
    </source>
</evidence>
<evidence type="ECO:0000256" key="10">
    <source>
        <dbReference type="SAM" id="Phobius"/>
    </source>
</evidence>
<keyword evidence="7 10" id="KW-0472">Membrane</keyword>